<accession>A0A0M8K988</accession>
<feature type="region of interest" description="Disordered" evidence="1">
    <location>
        <begin position="663"/>
        <end position="683"/>
    </location>
</feature>
<dbReference type="SUPFAM" id="SSF51126">
    <property type="entry name" value="Pectin lyase-like"/>
    <property type="match status" value="2"/>
</dbReference>
<dbReference type="AlphaFoldDB" id="A0A0M8K988"/>
<dbReference type="SMART" id="SM00710">
    <property type="entry name" value="PbH1"/>
    <property type="match status" value="11"/>
</dbReference>
<dbReference type="InterPro" id="IPR012334">
    <property type="entry name" value="Pectin_lyas_fold"/>
</dbReference>
<dbReference type="NCBIfam" id="NF041518">
    <property type="entry name" value="choice_anch_Q"/>
    <property type="match status" value="1"/>
</dbReference>
<feature type="compositionally biased region" description="Polar residues" evidence="1">
    <location>
        <begin position="585"/>
        <end position="595"/>
    </location>
</feature>
<evidence type="ECO:0008006" key="5">
    <source>
        <dbReference type="Google" id="ProtNLM"/>
    </source>
</evidence>
<keyword evidence="2" id="KW-0472">Membrane</keyword>
<keyword evidence="2" id="KW-0812">Transmembrane</keyword>
<evidence type="ECO:0000256" key="2">
    <source>
        <dbReference type="SAM" id="Phobius"/>
    </source>
</evidence>
<reference evidence="4" key="2">
    <citation type="submission" date="2015-08" db="EMBL/GenBank/DDBJ databases">
        <title>Draft Genome Sequence of a Heterotrophic Facultative Anaerobic Bacterium Ardenticatena maritima Strain 110S.</title>
        <authorList>
            <person name="Kawaichi S."/>
            <person name="Yoshida T."/>
            <person name="Sako Y."/>
            <person name="Nakamura R."/>
        </authorList>
    </citation>
    <scope>NUCLEOTIDE SEQUENCE [LARGE SCALE GENOMIC DNA]</scope>
    <source>
        <strain evidence="4">110S</strain>
    </source>
</reference>
<dbReference type="InterPro" id="IPR013320">
    <property type="entry name" value="ConA-like_dom_sf"/>
</dbReference>
<dbReference type="Proteomes" id="UP000037784">
    <property type="component" value="Unassembled WGS sequence"/>
</dbReference>
<dbReference type="Gene3D" id="2.160.20.10">
    <property type="entry name" value="Single-stranded right-handed beta-helix, Pectin lyase-like"/>
    <property type="match status" value="1"/>
</dbReference>
<dbReference type="SUPFAM" id="SSF49899">
    <property type="entry name" value="Concanavalin A-like lectins/glucanases"/>
    <property type="match status" value="1"/>
</dbReference>
<comment type="caution">
    <text evidence="3">The sequence shown here is derived from an EMBL/GenBank/DDBJ whole genome shotgun (WGS) entry which is preliminary data.</text>
</comment>
<proteinExistence type="predicted"/>
<evidence type="ECO:0000313" key="4">
    <source>
        <dbReference type="Proteomes" id="UP000037784"/>
    </source>
</evidence>
<sequence>MADTACSEIWVAAGVYYPDEGAGQTNDDRNSTFRLKSGVALYGGFAGTETARNQRDPAANITVLSGDIDKNDTTDANGVVTDTANIQGNNAYHVVTGDGVDNTAVLDGFVVTGGKAEGSNPNHLGGGMFNSNSSNPTLANLTFSGNLAVIGGGMYNFQGSNPTLNNIIFDSNTADIGGGMYNYQGSNATLTNVVFRDNTANSFGGGMWNGTNSHATLINVTFTRNSAAIAGGGMENAPDGNSLLVDVSFVANSSTYGGGLRNILGSATITGTTFFSNTATNDGGAMANYTSTVTITNTTFLTNTATNDGGAMANYTSTVTISNTAFRGNTANQNGGGMLNDNSSPTLTNVTFSANSANFLGGGMYNNNSSPTLTDVTFSGNSATFGGGMNNNPNSSPILTNVTFAGNSATNGGGMENVDNSNPTLVNVTFSGNTASGSGGGLTAWNSTPSLTNVTFSANSAQYGGGMLNYNSSSTLTNVTFSGNSATTAGGGMLNDNGSSPTLTNVIIANSTAGGDCVNVNGSSIAPSSANNIIEDSTNACDLTNGVNGNIIGVDPNLGALTDFGSPGKQVFPLLSGSPAIDAGTNTGCPATDQRSAARPTDGNGDGTATCDIGAYETDAAALVTPGVGGGDGPGGVGITNGSSSLELWLKADAGVTTSGSSVSTWADQSGHGADVTQGSATSQPTHVTSLASLNNQPAVQFDGSNDYLNIPASVIEGKTAFSFFTAFQWNGGNAWQRLWDFGSNTTYNGFVTTRNDTTNTPRFAITTSGQPNEERLTFNNALPANSGQIVDIVWGVPNGEGWRNGASEASGSGYTLTPQDVGTISQHYIGKSIYTVDPYLNAYIGDYIVFSAALNDTERILVENYLSAKYNVALSANDVYDGDDNANGDFDLDVAGIGQYGGNKHTQAHAAGMIVVDRTFLNDDGDWLLFGHNVAANSNVTTDLPTTGDWATAPTPQRWARSFYIDVTDNTAGVDCATPGTCLVDIIFDFSEGGMGNGKSPAGPASNYRLLKRTGTTGQFSDIATATAIVGDQVQFLGVDVSLLGSNFTLGTLDAGTSPTAVTLNDFEAHVTGASNTWPLVGMSAVLLGVVSLALVRKRRQ</sequence>
<dbReference type="PANTHER" id="PTHR11319:SF35">
    <property type="entry name" value="OUTER MEMBRANE PROTEIN PMPC-RELATED"/>
    <property type="match status" value="1"/>
</dbReference>
<reference evidence="3 4" key="1">
    <citation type="journal article" date="2015" name="Genome Announc.">
        <title>Draft Genome Sequence of a Heterotrophic Facultative Anaerobic Thermophilic Bacterium, Ardenticatena maritima Strain 110ST.</title>
        <authorList>
            <person name="Kawaichi S."/>
            <person name="Yoshida T."/>
            <person name="Sako Y."/>
            <person name="Nakamura R."/>
        </authorList>
    </citation>
    <scope>NUCLEOTIDE SEQUENCE [LARGE SCALE GENOMIC DNA]</scope>
    <source>
        <strain evidence="3 4">110S</strain>
    </source>
</reference>
<feature type="region of interest" description="Disordered" evidence="1">
    <location>
        <begin position="585"/>
        <end position="605"/>
    </location>
</feature>
<dbReference type="EMBL" id="BBZA01000147">
    <property type="protein sequence ID" value="GAP63451.1"/>
    <property type="molecule type" value="Genomic_DNA"/>
</dbReference>
<keyword evidence="2" id="KW-1133">Transmembrane helix</keyword>
<feature type="transmembrane region" description="Helical" evidence="2">
    <location>
        <begin position="1079"/>
        <end position="1097"/>
    </location>
</feature>
<dbReference type="InterPro" id="IPR059226">
    <property type="entry name" value="Choice_anch_Q_dom"/>
</dbReference>
<dbReference type="InParanoid" id="A0A0M8K988"/>
<dbReference type="InterPro" id="IPR011050">
    <property type="entry name" value="Pectin_lyase_fold/virulence"/>
</dbReference>
<dbReference type="InterPro" id="IPR006626">
    <property type="entry name" value="PbH1"/>
</dbReference>
<evidence type="ECO:0000313" key="3">
    <source>
        <dbReference type="EMBL" id="GAP63451.1"/>
    </source>
</evidence>
<protein>
    <recommendedName>
        <fullName evidence="5">Right handed beta helix domain-containing protein</fullName>
    </recommendedName>
</protein>
<organism evidence="3 4">
    <name type="scientific">Ardenticatena maritima</name>
    <dbReference type="NCBI Taxonomy" id="872965"/>
    <lineage>
        <taxon>Bacteria</taxon>
        <taxon>Bacillati</taxon>
        <taxon>Chloroflexota</taxon>
        <taxon>Ardenticatenia</taxon>
        <taxon>Ardenticatenales</taxon>
        <taxon>Ardenticatenaceae</taxon>
        <taxon>Ardenticatena</taxon>
    </lineage>
</organism>
<dbReference type="PANTHER" id="PTHR11319">
    <property type="entry name" value="G PROTEIN-COUPLED RECEPTOR-RELATED"/>
    <property type="match status" value="1"/>
</dbReference>
<name>A0A0M8K988_9CHLR</name>
<gene>
    <name evidence="3" type="ORF">ARMA_1874</name>
</gene>
<evidence type="ECO:0000256" key="1">
    <source>
        <dbReference type="SAM" id="MobiDB-lite"/>
    </source>
</evidence>
<keyword evidence="4" id="KW-1185">Reference proteome</keyword>